<sequence length="69" mass="7912">MTRAAIYARFSTTMQREASIEDQVRICRERAALERCEVIEVFSDMAISGASTRRPGATKPPRARRARRR</sequence>
<evidence type="ECO:0000256" key="1">
    <source>
        <dbReference type="SAM" id="MobiDB-lite"/>
    </source>
</evidence>
<evidence type="ECO:0000313" key="4">
    <source>
        <dbReference type="Proteomes" id="UP000006230"/>
    </source>
</evidence>
<dbReference type="Proteomes" id="UP000006230">
    <property type="component" value="Unassembled WGS sequence"/>
</dbReference>
<dbReference type="EMBL" id="AATQ01000014">
    <property type="protein sequence ID" value="EAU46507.1"/>
    <property type="molecule type" value="Genomic_DNA"/>
</dbReference>
<dbReference type="PROSITE" id="PS51736">
    <property type="entry name" value="RECOMBINASES_3"/>
    <property type="match status" value="1"/>
</dbReference>
<dbReference type="InterPro" id="IPR006119">
    <property type="entry name" value="Resolv_N"/>
</dbReference>
<proteinExistence type="predicted"/>
<organism evidence="3 4">
    <name type="scientific">Salipiger bermudensis (strain DSM 26914 / JCM 13377 / KCTC 12554 / HTCC2601)</name>
    <name type="common">Pelagibaca bermudensis</name>
    <dbReference type="NCBI Taxonomy" id="314265"/>
    <lineage>
        <taxon>Bacteria</taxon>
        <taxon>Pseudomonadati</taxon>
        <taxon>Pseudomonadota</taxon>
        <taxon>Alphaproteobacteria</taxon>
        <taxon>Rhodobacterales</taxon>
        <taxon>Roseobacteraceae</taxon>
        <taxon>Salipiger</taxon>
    </lineage>
</organism>
<dbReference type="Pfam" id="PF00239">
    <property type="entry name" value="Resolvase"/>
    <property type="match status" value="1"/>
</dbReference>
<dbReference type="eggNOG" id="COG1961">
    <property type="taxonomic scope" value="Bacteria"/>
</dbReference>
<dbReference type="SUPFAM" id="SSF53041">
    <property type="entry name" value="Resolvase-like"/>
    <property type="match status" value="1"/>
</dbReference>
<feature type="domain" description="Resolvase/invertase-type recombinase catalytic" evidence="2">
    <location>
        <begin position="3"/>
        <end position="69"/>
    </location>
</feature>
<feature type="region of interest" description="Disordered" evidence="1">
    <location>
        <begin position="49"/>
        <end position="69"/>
    </location>
</feature>
<evidence type="ECO:0000313" key="3">
    <source>
        <dbReference type="EMBL" id="EAU46507.1"/>
    </source>
</evidence>
<dbReference type="GO" id="GO:0000150">
    <property type="term" value="F:DNA strand exchange activity"/>
    <property type="evidence" value="ECO:0007669"/>
    <property type="project" value="InterPro"/>
</dbReference>
<accession>Q0FQE4</accession>
<comment type="caution">
    <text evidence="3">The sequence shown here is derived from an EMBL/GenBank/DDBJ whole genome shotgun (WGS) entry which is preliminary data.</text>
</comment>
<protein>
    <submittedName>
        <fullName evidence="3">Resolvase</fullName>
    </submittedName>
</protein>
<reference evidence="3 4" key="1">
    <citation type="journal article" date="2010" name="J. Bacteriol.">
        <title>Genome sequences of Pelagibaca bermudensis HTCC2601T and Maritimibacter alkaliphilus HTCC2654T, the type strains of two marine Roseobacter genera.</title>
        <authorList>
            <person name="Thrash J.C."/>
            <person name="Cho J.C."/>
            <person name="Ferriera S."/>
            <person name="Johnson J."/>
            <person name="Vergin K.L."/>
            <person name="Giovannoni S.J."/>
        </authorList>
    </citation>
    <scope>NUCLEOTIDE SEQUENCE [LARGE SCALE GENOMIC DNA]</scope>
    <source>
        <strain evidence="4">DSM 26914 / JCM 13377 / KCTC 12554 / HTCC2601</strain>
    </source>
</reference>
<dbReference type="Gene3D" id="3.40.50.1390">
    <property type="entry name" value="Resolvase, N-terminal catalytic domain"/>
    <property type="match status" value="1"/>
</dbReference>
<dbReference type="RefSeq" id="WP_007796279.1">
    <property type="nucleotide sequence ID" value="NZ_DS022276.1"/>
</dbReference>
<keyword evidence="4" id="KW-1185">Reference proteome</keyword>
<dbReference type="HOGENOM" id="CLU_2772227_0_0_5"/>
<dbReference type="InterPro" id="IPR036162">
    <property type="entry name" value="Resolvase-like_N_sf"/>
</dbReference>
<dbReference type="AlphaFoldDB" id="Q0FQE4"/>
<evidence type="ECO:0000259" key="2">
    <source>
        <dbReference type="PROSITE" id="PS51736"/>
    </source>
</evidence>
<dbReference type="GO" id="GO:0003677">
    <property type="term" value="F:DNA binding"/>
    <property type="evidence" value="ECO:0007669"/>
    <property type="project" value="InterPro"/>
</dbReference>
<name>Q0FQE4_SALBH</name>
<dbReference type="STRING" id="314265.R2601_15787"/>
<gene>
    <name evidence="3" type="ORF">R2601_15787</name>
</gene>